<evidence type="ECO:0000256" key="1">
    <source>
        <dbReference type="ARBA" id="ARBA00004273"/>
    </source>
</evidence>
<sequence length="295" mass="33408">MAQRFFANRGFNHFSLSLFTSNKLNVRKISTDSTEQISKLESGIKYCNDLVRKHDPENYLCSMLYPKPLRKVHLAIRAFNLELVLIRESVSNPHIGKIRMQFWRETIDNGKPPHQPVAQVLANATEICKLSPFFFKRIIDERDANLNDPPYFTTKDLESYGENTASCLLYLHLESLGVKDVHADHAASHIGKAIGIVTILRAFPYLVSKKRLLIPAEIVAKYNLSQEEILRSGPVKGLNDAIFEIATLANDHLITARSFLKDVPDEAIPALLSAVPCDAYLKRLENCDFNVFEPK</sequence>
<dbReference type="GO" id="GO:0005743">
    <property type="term" value="C:mitochondrial inner membrane"/>
    <property type="evidence" value="ECO:0007669"/>
    <property type="project" value="UniProtKB-SubCell"/>
</dbReference>
<keyword evidence="4" id="KW-0496">Mitochondrion</keyword>
<dbReference type="SUPFAM" id="SSF48576">
    <property type="entry name" value="Terpenoid synthases"/>
    <property type="match status" value="1"/>
</dbReference>
<dbReference type="AlphaFoldDB" id="A0A9N9BFY3"/>
<evidence type="ECO:0000256" key="5">
    <source>
        <dbReference type="ARBA" id="ARBA00023136"/>
    </source>
</evidence>
<dbReference type="Gene3D" id="1.10.600.10">
    <property type="entry name" value="Farnesyl Diphosphate Synthase"/>
    <property type="match status" value="1"/>
</dbReference>
<evidence type="ECO:0000313" key="8">
    <source>
        <dbReference type="Proteomes" id="UP000789342"/>
    </source>
</evidence>
<accession>A0A9N9BFY3</accession>
<dbReference type="InterPro" id="IPR008949">
    <property type="entry name" value="Isoprenoid_synthase_dom_sf"/>
</dbReference>
<dbReference type="GO" id="GO:0032981">
    <property type="term" value="P:mitochondrial respiratory chain complex I assembly"/>
    <property type="evidence" value="ECO:0007669"/>
    <property type="project" value="TreeGrafter"/>
</dbReference>
<feature type="non-terminal residue" evidence="7">
    <location>
        <position position="295"/>
    </location>
</feature>
<protein>
    <submittedName>
        <fullName evidence="7">1772_t:CDS:1</fullName>
    </submittedName>
</protein>
<evidence type="ECO:0000313" key="7">
    <source>
        <dbReference type="EMBL" id="CAG8566575.1"/>
    </source>
</evidence>
<keyword evidence="8" id="KW-1185">Reference proteome</keyword>
<proteinExistence type="inferred from homology"/>
<dbReference type="PANTHER" id="PTHR21181:SF13">
    <property type="entry name" value="NADH DEHYDROGENASE (UBIQUINONE) COMPLEX I, ASSEMBLY FACTOR 6"/>
    <property type="match status" value="1"/>
</dbReference>
<keyword evidence="2" id="KW-0999">Mitochondrion inner membrane</keyword>
<evidence type="ECO:0000256" key="6">
    <source>
        <dbReference type="ARBA" id="ARBA00038273"/>
    </source>
</evidence>
<organism evidence="7 8">
    <name type="scientific">Acaulospora morrowiae</name>
    <dbReference type="NCBI Taxonomy" id="94023"/>
    <lineage>
        <taxon>Eukaryota</taxon>
        <taxon>Fungi</taxon>
        <taxon>Fungi incertae sedis</taxon>
        <taxon>Mucoromycota</taxon>
        <taxon>Glomeromycotina</taxon>
        <taxon>Glomeromycetes</taxon>
        <taxon>Diversisporales</taxon>
        <taxon>Acaulosporaceae</taxon>
        <taxon>Acaulospora</taxon>
    </lineage>
</organism>
<dbReference type="InterPro" id="IPR002060">
    <property type="entry name" value="Squ/phyt_synthse"/>
</dbReference>
<evidence type="ECO:0000256" key="3">
    <source>
        <dbReference type="ARBA" id="ARBA00022946"/>
    </source>
</evidence>
<comment type="similarity">
    <text evidence="6">Belongs to the NDUFAF6 family.</text>
</comment>
<keyword evidence="3" id="KW-0809">Transit peptide</keyword>
<dbReference type="EMBL" id="CAJVPV010004108">
    <property type="protein sequence ID" value="CAG8566575.1"/>
    <property type="molecule type" value="Genomic_DNA"/>
</dbReference>
<keyword evidence="5" id="KW-0472">Membrane</keyword>
<gene>
    <name evidence="7" type="ORF">AMORRO_LOCUS6266</name>
</gene>
<name>A0A9N9BFY3_9GLOM</name>
<comment type="subcellular location">
    <subcellularLocation>
        <location evidence="1">Mitochondrion inner membrane</location>
    </subcellularLocation>
</comment>
<reference evidence="7" key="1">
    <citation type="submission" date="2021-06" db="EMBL/GenBank/DDBJ databases">
        <authorList>
            <person name="Kallberg Y."/>
            <person name="Tangrot J."/>
            <person name="Rosling A."/>
        </authorList>
    </citation>
    <scope>NUCLEOTIDE SEQUENCE</scope>
    <source>
        <strain evidence="7">CL551</strain>
    </source>
</reference>
<comment type="caution">
    <text evidence="7">The sequence shown here is derived from an EMBL/GenBank/DDBJ whole genome shotgun (WGS) entry which is preliminary data.</text>
</comment>
<evidence type="ECO:0000256" key="2">
    <source>
        <dbReference type="ARBA" id="ARBA00022792"/>
    </source>
</evidence>
<evidence type="ECO:0000256" key="4">
    <source>
        <dbReference type="ARBA" id="ARBA00023128"/>
    </source>
</evidence>
<dbReference type="Proteomes" id="UP000789342">
    <property type="component" value="Unassembled WGS sequence"/>
</dbReference>
<dbReference type="Pfam" id="PF00494">
    <property type="entry name" value="SQS_PSY"/>
    <property type="match status" value="1"/>
</dbReference>
<dbReference type="PANTHER" id="PTHR21181">
    <property type="match status" value="1"/>
</dbReference>
<dbReference type="OrthoDB" id="270318at2759"/>